<organism evidence="1 2">
    <name type="scientific">Microbulbifer okhotskensis</name>
    <dbReference type="NCBI Taxonomy" id="2926617"/>
    <lineage>
        <taxon>Bacteria</taxon>
        <taxon>Pseudomonadati</taxon>
        <taxon>Pseudomonadota</taxon>
        <taxon>Gammaproteobacteria</taxon>
        <taxon>Cellvibrionales</taxon>
        <taxon>Microbulbiferaceae</taxon>
        <taxon>Microbulbifer</taxon>
    </lineage>
</organism>
<evidence type="ECO:0000313" key="1">
    <source>
        <dbReference type="EMBL" id="MCO1335948.1"/>
    </source>
</evidence>
<accession>A0A9X2EU85</accession>
<gene>
    <name evidence="1" type="ORF">MO867_16565</name>
</gene>
<dbReference type="AlphaFoldDB" id="A0A9X2EU85"/>
<comment type="caution">
    <text evidence="1">The sequence shown here is derived from an EMBL/GenBank/DDBJ whole genome shotgun (WGS) entry which is preliminary data.</text>
</comment>
<dbReference type="Proteomes" id="UP001139028">
    <property type="component" value="Unassembled WGS sequence"/>
</dbReference>
<protein>
    <submittedName>
        <fullName evidence="1">Uncharacterized protein</fullName>
    </submittedName>
</protein>
<dbReference type="RefSeq" id="WP_252471151.1">
    <property type="nucleotide sequence ID" value="NZ_JALBWM010000093.1"/>
</dbReference>
<proteinExistence type="predicted"/>
<dbReference type="EMBL" id="JALBWM010000093">
    <property type="protein sequence ID" value="MCO1335948.1"/>
    <property type="molecule type" value="Genomic_DNA"/>
</dbReference>
<reference evidence="1" key="1">
    <citation type="journal article" date="2022" name="Arch. Microbiol.">
        <title>Microbulbifer okhotskensis sp. nov., isolated from a deep bottom sediment of the Okhotsk Sea.</title>
        <authorList>
            <person name="Romanenko L."/>
            <person name="Kurilenko V."/>
            <person name="Otstavnykh N."/>
            <person name="Velansky P."/>
            <person name="Isaeva M."/>
            <person name="Mikhailov V."/>
        </authorList>
    </citation>
    <scope>NUCLEOTIDE SEQUENCE</scope>
    <source>
        <strain evidence="1">OS29</strain>
    </source>
</reference>
<evidence type="ECO:0000313" key="2">
    <source>
        <dbReference type="Proteomes" id="UP001139028"/>
    </source>
</evidence>
<name>A0A9X2EU85_9GAMM</name>
<sequence length="162" mass="18200">MTLRAYSPYTHQQVAEFARSYRKTESAEFEQKILLSNSNLSAEDRKLFLSSIMETFDRGCSIPGYELLLFLWPTGEAAFLAVGSDSFNPIVDQQHGRAHWYLSSPNTTVLGLPDTEVVNLYRLRAGLSLGGWLVWDGIQLEYHPSEEADALELRNGGLKNVS</sequence>
<keyword evidence="2" id="KW-1185">Reference proteome</keyword>